<organism evidence="2 3">
    <name type="scientific">Rhynocoris fuscipes</name>
    <dbReference type="NCBI Taxonomy" id="488301"/>
    <lineage>
        <taxon>Eukaryota</taxon>
        <taxon>Metazoa</taxon>
        <taxon>Ecdysozoa</taxon>
        <taxon>Arthropoda</taxon>
        <taxon>Hexapoda</taxon>
        <taxon>Insecta</taxon>
        <taxon>Pterygota</taxon>
        <taxon>Neoptera</taxon>
        <taxon>Paraneoptera</taxon>
        <taxon>Hemiptera</taxon>
        <taxon>Heteroptera</taxon>
        <taxon>Panheteroptera</taxon>
        <taxon>Cimicomorpha</taxon>
        <taxon>Reduviidae</taxon>
        <taxon>Harpactorinae</taxon>
        <taxon>Harpactorini</taxon>
        <taxon>Rhynocoris</taxon>
    </lineage>
</organism>
<evidence type="ECO:0000313" key="2">
    <source>
        <dbReference type="EMBL" id="KAK9502394.1"/>
    </source>
</evidence>
<feature type="signal peptide" evidence="1">
    <location>
        <begin position="1"/>
        <end position="18"/>
    </location>
</feature>
<name>A0AAW1CXI8_9HEMI</name>
<evidence type="ECO:0000313" key="3">
    <source>
        <dbReference type="Proteomes" id="UP001461498"/>
    </source>
</evidence>
<dbReference type="AlphaFoldDB" id="A0AAW1CXI8"/>
<proteinExistence type="predicted"/>
<protein>
    <submittedName>
        <fullName evidence="2">Uncharacterized protein</fullName>
    </submittedName>
</protein>
<sequence length="114" mass="12667">MLIILSVVTASIQQSVTTQTSDLLATTKATTTISSALPTTVDQKQHSNEPVKRFDVMKVEFTRVETPFIIGLWIFCSSLAKIEFKIVPSDYFQIKSIANTNIFYKVVSPTLGVH</sequence>
<dbReference type="Proteomes" id="UP001461498">
    <property type="component" value="Unassembled WGS sequence"/>
</dbReference>
<evidence type="ECO:0000256" key="1">
    <source>
        <dbReference type="SAM" id="SignalP"/>
    </source>
</evidence>
<comment type="caution">
    <text evidence="2">The sequence shown here is derived from an EMBL/GenBank/DDBJ whole genome shotgun (WGS) entry which is preliminary data.</text>
</comment>
<reference evidence="2 3" key="1">
    <citation type="submission" date="2022-12" db="EMBL/GenBank/DDBJ databases">
        <title>Chromosome-level genome assembly of true bugs.</title>
        <authorList>
            <person name="Ma L."/>
            <person name="Li H."/>
        </authorList>
    </citation>
    <scope>NUCLEOTIDE SEQUENCE [LARGE SCALE GENOMIC DNA]</scope>
    <source>
        <strain evidence="2">Lab_2022b</strain>
    </source>
</reference>
<keyword evidence="3" id="KW-1185">Reference proteome</keyword>
<dbReference type="EMBL" id="JAPXFL010000008">
    <property type="protein sequence ID" value="KAK9502394.1"/>
    <property type="molecule type" value="Genomic_DNA"/>
</dbReference>
<feature type="chain" id="PRO_5043340236" evidence="1">
    <location>
        <begin position="19"/>
        <end position="114"/>
    </location>
</feature>
<gene>
    <name evidence="2" type="ORF">O3M35_011177</name>
</gene>
<accession>A0AAW1CXI8</accession>
<keyword evidence="1" id="KW-0732">Signal</keyword>